<feature type="disulfide bond" evidence="15">
    <location>
        <begin position="72"/>
        <end position="152"/>
    </location>
</feature>
<keyword evidence="9 13" id="KW-0408">Iron</keyword>
<evidence type="ECO:0000313" key="20">
    <source>
        <dbReference type="Proteomes" id="UP000030687"/>
    </source>
</evidence>
<dbReference type="Gene3D" id="1.10.520.10">
    <property type="match status" value="2"/>
</dbReference>
<dbReference type="InterPro" id="IPR033905">
    <property type="entry name" value="Secretory_peroxidase"/>
</dbReference>
<keyword evidence="17" id="KW-0812">Transmembrane</keyword>
<comment type="catalytic activity">
    <reaction evidence="1 16">
        <text>2 a phenolic donor + H2O2 = 2 a phenolic radical donor + 2 H2O</text>
        <dbReference type="Rhea" id="RHEA:56136"/>
        <dbReference type="ChEBI" id="CHEBI:15377"/>
        <dbReference type="ChEBI" id="CHEBI:16240"/>
        <dbReference type="ChEBI" id="CHEBI:139520"/>
        <dbReference type="ChEBI" id="CHEBI:139521"/>
        <dbReference type="EC" id="1.11.1.7"/>
    </reaction>
</comment>
<organism evidence="19 20">
    <name type="scientific">Citrus clementina</name>
    <name type="common">Clementine</name>
    <name type="synonym">Citrus deliciosa x Citrus sinensis</name>
    <dbReference type="NCBI Taxonomy" id="85681"/>
    <lineage>
        <taxon>Eukaryota</taxon>
        <taxon>Viridiplantae</taxon>
        <taxon>Streptophyta</taxon>
        <taxon>Embryophyta</taxon>
        <taxon>Tracheophyta</taxon>
        <taxon>Spermatophyta</taxon>
        <taxon>Magnoliopsida</taxon>
        <taxon>eudicotyledons</taxon>
        <taxon>Gunneridae</taxon>
        <taxon>Pentapetalae</taxon>
        <taxon>rosids</taxon>
        <taxon>malvids</taxon>
        <taxon>Sapindales</taxon>
        <taxon>Rutaceae</taxon>
        <taxon>Aurantioideae</taxon>
        <taxon>Citrus</taxon>
    </lineage>
</organism>
<dbReference type="PANTHER" id="PTHR31517:SF84">
    <property type="entry name" value="PEROXIDASE"/>
    <property type="match status" value="1"/>
</dbReference>
<dbReference type="Gramene" id="ESR59669">
    <property type="protein sequence ID" value="ESR59669"/>
    <property type="gene ID" value="CICLE_v10017508mg"/>
</dbReference>
<reference evidence="19 20" key="1">
    <citation type="submission" date="2013-10" db="EMBL/GenBank/DDBJ databases">
        <authorList>
            <consortium name="International Citrus Genome Consortium"/>
            <person name="Jenkins J."/>
            <person name="Schmutz J."/>
            <person name="Prochnik S."/>
            <person name="Rokhsar D."/>
            <person name="Gmitter F."/>
            <person name="Ollitrault P."/>
            <person name="Machado M."/>
            <person name="Talon M."/>
            <person name="Wincker P."/>
            <person name="Jaillon O."/>
            <person name="Morgante M."/>
        </authorList>
    </citation>
    <scope>NUCLEOTIDE SEQUENCE</scope>
    <source>
        <strain evidence="20">cv. Clemenules</strain>
    </source>
</reference>
<evidence type="ECO:0000256" key="2">
    <source>
        <dbReference type="ARBA" id="ARBA00002322"/>
    </source>
</evidence>
<feature type="domain" description="Plant heme peroxidase family profile" evidence="18">
    <location>
        <begin position="62"/>
        <end position="340"/>
    </location>
</feature>
<dbReference type="PROSITE" id="PS50873">
    <property type="entry name" value="PEROXIDASE_4"/>
    <property type="match status" value="1"/>
</dbReference>
<feature type="binding site" evidence="13">
    <location>
        <position position="125"/>
    </location>
    <ligand>
        <name>Ca(2+)</name>
        <dbReference type="ChEBI" id="CHEBI:29108"/>
        <label>1</label>
    </ligand>
</feature>
<comment type="cofactor">
    <cofactor evidence="13 16">
        <name>heme b</name>
        <dbReference type="ChEBI" id="CHEBI:60344"/>
    </cofactor>
    <text evidence="13 16">Binds 1 heme b (iron(II)-protoporphyrin IX) group per subunit.</text>
</comment>
<feature type="transmembrane region" description="Helical" evidence="17">
    <location>
        <begin position="43"/>
        <end position="63"/>
    </location>
</feature>
<evidence type="ECO:0000256" key="17">
    <source>
        <dbReference type="SAM" id="Phobius"/>
    </source>
</evidence>
<dbReference type="SUPFAM" id="SSF48113">
    <property type="entry name" value="Heme-dependent peroxidases"/>
    <property type="match status" value="1"/>
</dbReference>
<dbReference type="GO" id="GO:0042744">
    <property type="term" value="P:hydrogen peroxide catabolic process"/>
    <property type="evidence" value="ECO:0007669"/>
    <property type="project" value="UniProtKB-KW"/>
</dbReference>
<evidence type="ECO:0000256" key="5">
    <source>
        <dbReference type="ARBA" id="ARBA00022617"/>
    </source>
</evidence>
<keyword evidence="16" id="KW-0964">Secreted</keyword>
<dbReference type="Gene3D" id="1.10.420.10">
    <property type="entry name" value="Peroxidase, domain 2"/>
    <property type="match status" value="1"/>
</dbReference>
<keyword evidence="7 13" id="KW-0106">Calcium</keyword>
<dbReference type="GO" id="GO:0140825">
    <property type="term" value="F:lactoperoxidase activity"/>
    <property type="evidence" value="ECO:0007669"/>
    <property type="project" value="UniProtKB-EC"/>
</dbReference>
<feature type="binding site" evidence="13">
    <location>
        <position position="208"/>
    </location>
    <ligand>
        <name>Ca(2+)</name>
        <dbReference type="ChEBI" id="CHEBI:29108"/>
        <label>2</label>
    </ligand>
</feature>
<feature type="binding site" evidence="13">
    <location>
        <position position="107"/>
    </location>
    <ligand>
        <name>Ca(2+)</name>
        <dbReference type="ChEBI" id="CHEBI:29108"/>
        <label>1</label>
    </ligand>
</feature>
<feature type="active site" description="Proton acceptor" evidence="12">
    <location>
        <position position="103"/>
    </location>
</feature>
<feature type="site" description="Transition state stabilizer" evidence="14">
    <location>
        <position position="99"/>
    </location>
</feature>
<dbReference type="GO" id="GO:0006979">
    <property type="term" value="P:response to oxidative stress"/>
    <property type="evidence" value="ECO:0007669"/>
    <property type="project" value="UniProtKB-UniRule"/>
</dbReference>
<dbReference type="eggNOG" id="ENOG502QPX7">
    <property type="taxonomic scope" value="Eukaryota"/>
</dbReference>
<evidence type="ECO:0000256" key="12">
    <source>
        <dbReference type="PIRSR" id="PIRSR600823-1"/>
    </source>
</evidence>
<evidence type="ECO:0000256" key="9">
    <source>
        <dbReference type="ARBA" id="ARBA00023004"/>
    </source>
</evidence>
<evidence type="ECO:0000256" key="4">
    <source>
        <dbReference type="ARBA" id="ARBA00022559"/>
    </source>
</evidence>
<keyword evidence="16" id="KW-0376">Hydrogen peroxide</keyword>
<evidence type="ECO:0000256" key="13">
    <source>
        <dbReference type="PIRSR" id="PIRSR600823-3"/>
    </source>
</evidence>
<dbReference type="FunFam" id="1.10.520.10:FF:000001">
    <property type="entry name" value="Peroxidase"/>
    <property type="match status" value="1"/>
</dbReference>
<dbReference type="KEGG" id="cic:CICLE_v10017508mg"/>
<evidence type="ECO:0000256" key="7">
    <source>
        <dbReference type="ARBA" id="ARBA00022837"/>
    </source>
</evidence>
<keyword evidence="6 13" id="KW-0479">Metal-binding</keyword>
<comment type="similarity">
    <text evidence="16">Belongs to the peroxidase family. Classical plant (class III) peroxidase subfamily.</text>
</comment>
<feature type="disulfide bond" evidence="15">
    <location>
        <begin position="214"/>
        <end position="246"/>
    </location>
</feature>
<dbReference type="InterPro" id="IPR010255">
    <property type="entry name" value="Haem_peroxidase_sf"/>
</dbReference>
<dbReference type="PRINTS" id="PR00461">
    <property type="entry name" value="PLPEROXIDASE"/>
</dbReference>
<evidence type="ECO:0000256" key="1">
    <source>
        <dbReference type="ARBA" id="ARBA00000189"/>
    </source>
</evidence>
<feature type="binding site" evidence="13">
    <location>
        <position position="268"/>
    </location>
    <ligand>
        <name>Ca(2+)</name>
        <dbReference type="ChEBI" id="CHEBI:29108"/>
        <label>2</label>
    </ligand>
</feature>
<dbReference type="PANTHER" id="PTHR31517">
    <property type="match status" value="1"/>
</dbReference>
<dbReference type="STRING" id="85681.V4W1E7"/>
<dbReference type="EMBL" id="KI536312">
    <property type="protein sequence ID" value="ESR59669.1"/>
    <property type="molecule type" value="Genomic_DNA"/>
</dbReference>
<proteinExistence type="inferred from homology"/>
<evidence type="ECO:0000256" key="11">
    <source>
        <dbReference type="ARBA" id="ARBA00023180"/>
    </source>
</evidence>
<evidence type="ECO:0000256" key="6">
    <source>
        <dbReference type="ARBA" id="ARBA00022723"/>
    </source>
</evidence>
<keyword evidence="4 16" id="KW-0575">Peroxidase</keyword>
<feature type="disulfide bond" evidence="15">
    <location>
        <begin position="158"/>
        <end position="336"/>
    </location>
</feature>
<feature type="binding site" evidence="13">
    <location>
        <position position="111"/>
    </location>
    <ligand>
        <name>Ca(2+)</name>
        <dbReference type="ChEBI" id="CHEBI:29108"/>
        <label>1</label>
    </ligand>
</feature>
<dbReference type="InterPro" id="IPR000823">
    <property type="entry name" value="Peroxidase_pln"/>
</dbReference>
<dbReference type="PROSITE" id="PS00436">
    <property type="entry name" value="PEROXIDASE_2"/>
    <property type="match status" value="1"/>
</dbReference>
<evidence type="ECO:0000259" key="18">
    <source>
        <dbReference type="PROSITE" id="PS50873"/>
    </source>
</evidence>
<dbReference type="Proteomes" id="UP000030687">
    <property type="component" value="Unassembled WGS sequence"/>
</dbReference>
<dbReference type="CDD" id="cd00693">
    <property type="entry name" value="secretory_peroxidase"/>
    <property type="match status" value="1"/>
</dbReference>
<dbReference type="AlphaFoldDB" id="V4W1E7"/>
<dbReference type="GO" id="GO:0046872">
    <property type="term" value="F:metal ion binding"/>
    <property type="evidence" value="ECO:0007669"/>
    <property type="project" value="UniProtKB-UniRule"/>
</dbReference>
<keyword evidence="10 15" id="KW-1015">Disulfide bond</keyword>
<keyword evidence="5 16" id="KW-0349">Heme</keyword>
<keyword evidence="17" id="KW-0472">Membrane</keyword>
<keyword evidence="8 16" id="KW-0560">Oxidoreductase</keyword>
<evidence type="ECO:0000256" key="14">
    <source>
        <dbReference type="PIRSR" id="PIRSR600823-4"/>
    </source>
</evidence>
<comment type="subcellular location">
    <subcellularLocation>
        <location evidence="16">Secreted</location>
    </subcellularLocation>
</comment>
<dbReference type="GO" id="GO:0020037">
    <property type="term" value="F:heme binding"/>
    <property type="evidence" value="ECO:0007669"/>
    <property type="project" value="UniProtKB-UniRule"/>
</dbReference>
<keyword evidence="17" id="KW-1133">Transmembrane helix</keyword>
<dbReference type="OMA" id="FIWISAN"/>
<protein>
    <recommendedName>
        <fullName evidence="3 16">Peroxidase</fullName>
        <ecNumber evidence="3 16">1.11.1.7</ecNumber>
    </recommendedName>
</protein>
<evidence type="ECO:0000256" key="16">
    <source>
        <dbReference type="RuleBase" id="RU362060"/>
    </source>
</evidence>
<sequence>MLAVSILISGEFWRFSTTINSSSSMLIIPSFEVQQMKMSPKWSVHVFVILIVVLLCTIVNSQLQVGFYRNSCSSAELIVKDEVRKSVLKDKGVAAGLVRMHFHDCFVRGCDASVLIDSTSSNTAEKDSPVNNPSLRGFEVIDNAKAALESVCKGIVSCADIVAFAARDSVEISGGLGYDVPSGRRDGRISLASEALTQSTSPYIHSHTIGRSHCTSFSNRLYNFSGTMSQDPSLNPMYAAQLKQQCPQDGTNPNLVVPMNPGSPSIADTGYYIDILRNRGLFTSDQTLLSDPETASQVNQNAKTPKLWKTNFAAAMVKMGQIGVLTASAGEIRANCRVVN</sequence>
<dbReference type="EC" id="1.11.1.7" evidence="3 16"/>
<dbReference type="InterPro" id="IPR002016">
    <property type="entry name" value="Haem_peroxidase"/>
</dbReference>
<evidence type="ECO:0000256" key="15">
    <source>
        <dbReference type="PIRSR" id="PIRSR600823-5"/>
    </source>
</evidence>
<gene>
    <name evidence="19" type="ORF">CICLE_v10017508mg</name>
</gene>
<evidence type="ECO:0000256" key="3">
    <source>
        <dbReference type="ARBA" id="ARBA00012313"/>
    </source>
</evidence>
<dbReference type="GO" id="GO:0005576">
    <property type="term" value="C:extracellular region"/>
    <property type="evidence" value="ECO:0007669"/>
    <property type="project" value="UniProtKB-SubCell"/>
</dbReference>
<dbReference type="FunFam" id="1.10.420.10:FF:000006">
    <property type="entry name" value="Peroxidase"/>
    <property type="match status" value="1"/>
</dbReference>
<feature type="binding site" evidence="13">
    <location>
        <position position="113"/>
    </location>
    <ligand>
        <name>Ca(2+)</name>
        <dbReference type="ChEBI" id="CHEBI:29108"/>
        <label>1</label>
    </ligand>
</feature>
<dbReference type="InParanoid" id="V4W1E7"/>
<evidence type="ECO:0000256" key="8">
    <source>
        <dbReference type="ARBA" id="ARBA00023002"/>
    </source>
</evidence>
<feature type="binding site" evidence="13">
    <location>
        <position position="109"/>
    </location>
    <ligand>
        <name>Ca(2+)</name>
        <dbReference type="ChEBI" id="CHEBI:29108"/>
        <label>1</label>
    </ligand>
</feature>
<accession>V4W1E7</accession>
<dbReference type="Pfam" id="PF00141">
    <property type="entry name" value="peroxidase"/>
    <property type="match status" value="2"/>
</dbReference>
<feature type="binding site" description="axial binding residue" evidence="13">
    <location>
        <position position="207"/>
    </location>
    <ligand>
        <name>heme b</name>
        <dbReference type="ChEBI" id="CHEBI:60344"/>
    </ligand>
    <ligandPart>
        <name>Fe</name>
        <dbReference type="ChEBI" id="CHEBI:18248"/>
    </ligandPart>
</feature>
<keyword evidence="20" id="KW-1185">Reference proteome</keyword>
<feature type="disulfide bond" evidence="15">
    <location>
        <begin position="105"/>
        <end position="110"/>
    </location>
</feature>
<dbReference type="PRINTS" id="PR00458">
    <property type="entry name" value="PEROXIDASE"/>
</dbReference>
<feature type="binding site" evidence="13">
    <location>
        <position position="104"/>
    </location>
    <ligand>
        <name>Ca(2+)</name>
        <dbReference type="ChEBI" id="CHEBI:29108"/>
        <label>1</label>
    </ligand>
</feature>
<comment type="cofactor">
    <cofactor evidence="13 16">
        <name>Ca(2+)</name>
        <dbReference type="ChEBI" id="CHEBI:29108"/>
    </cofactor>
    <text evidence="13 16">Binds 2 calcium ions per subunit.</text>
</comment>
<evidence type="ECO:0000256" key="10">
    <source>
        <dbReference type="ARBA" id="ARBA00023157"/>
    </source>
</evidence>
<comment type="function">
    <text evidence="2">Removal of H(2)O(2), oxidation of toxic reductants, biosynthesis and degradation of lignin, suberization, auxin catabolism, response to environmental stresses such as wounding, pathogen attack and oxidative stress. These functions might be dependent on each isozyme/isoform in each plant tissue.</text>
</comment>
<keyword evidence="11" id="KW-0325">Glycoprotein</keyword>
<evidence type="ECO:0000313" key="19">
    <source>
        <dbReference type="EMBL" id="ESR59669.1"/>
    </source>
</evidence>
<dbReference type="InterPro" id="IPR019794">
    <property type="entry name" value="Peroxidases_AS"/>
</dbReference>
<name>V4W1E7_CITCL</name>